<reference evidence="3 4" key="1">
    <citation type="submission" date="2023-09" db="EMBL/GenBank/DDBJ databases">
        <title>Description of three actinobacteria isolated from air of manufacturing shop in a pharmaceutical factory.</title>
        <authorList>
            <person name="Zhang D.-F."/>
        </authorList>
    </citation>
    <scope>NUCLEOTIDE SEQUENCE [LARGE SCALE GENOMIC DNA]</scope>
    <source>
        <strain evidence="3 4">LY-0111</strain>
    </source>
</reference>
<evidence type="ECO:0000256" key="1">
    <source>
        <dbReference type="SAM" id="MobiDB-lite"/>
    </source>
</evidence>
<feature type="transmembrane region" description="Helical" evidence="2">
    <location>
        <begin position="38"/>
        <end position="56"/>
    </location>
</feature>
<accession>A0ABU2DT79</accession>
<evidence type="ECO:0008006" key="5">
    <source>
        <dbReference type="Google" id="ProtNLM"/>
    </source>
</evidence>
<feature type="compositionally biased region" description="Low complexity" evidence="1">
    <location>
        <begin position="124"/>
        <end position="135"/>
    </location>
</feature>
<evidence type="ECO:0000313" key="4">
    <source>
        <dbReference type="Proteomes" id="UP001251870"/>
    </source>
</evidence>
<gene>
    <name evidence="3" type="ORF">RIL96_09065</name>
</gene>
<keyword evidence="2" id="KW-1133">Transmembrane helix</keyword>
<dbReference type="RefSeq" id="WP_310548701.1">
    <property type="nucleotide sequence ID" value="NZ_JAVKGR010000010.1"/>
</dbReference>
<protein>
    <recommendedName>
        <fullName evidence="5">Integral membrane protein</fullName>
    </recommendedName>
</protein>
<proteinExistence type="predicted"/>
<keyword evidence="4" id="KW-1185">Reference proteome</keyword>
<feature type="region of interest" description="Disordered" evidence="1">
    <location>
        <begin position="106"/>
        <end position="135"/>
    </location>
</feature>
<feature type="transmembrane region" description="Helical" evidence="2">
    <location>
        <begin position="156"/>
        <end position="175"/>
    </location>
</feature>
<dbReference type="EMBL" id="JAVKGR010000010">
    <property type="protein sequence ID" value="MDR8019712.1"/>
    <property type="molecule type" value="Genomic_DNA"/>
</dbReference>
<comment type="caution">
    <text evidence="3">The sequence shown here is derived from an EMBL/GenBank/DDBJ whole genome shotgun (WGS) entry which is preliminary data.</text>
</comment>
<name>A0ABU2DT79_9MICC</name>
<feature type="transmembrane region" description="Helical" evidence="2">
    <location>
        <begin position="63"/>
        <end position="84"/>
    </location>
</feature>
<dbReference type="Proteomes" id="UP001251870">
    <property type="component" value="Unassembled WGS sequence"/>
</dbReference>
<keyword evidence="2" id="KW-0472">Membrane</keyword>
<sequence length="239" mass="25044">MTQNQTAWGRYGRGMTASWLAVLTAAFSHTAAGAALPHPVLILAVLLISGPIGVLLAGRRRSLFSLAAVVTGAQLLFHGLFTLFPLHLGELTTVASSSAANTASNAGGVSSLAPHGQHRHSPGHADAAMPGAPGAPMEHAAGWHEGAWHEGVLHEAGLVMILAHLLAAAMTLFGLRYGELAVARALELLDLRAVLRIIRAEPRRLRPVTRLPVCTEYAPIIGRLLRGVLKLRGPPAVTA</sequence>
<evidence type="ECO:0000313" key="3">
    <source>
        <dbReference type="EMBL" id="MDR8019712.1"/>
    </source>
</evidence>
<evidence type="ECO:0000256" key="2">
    <source>
        <dbReference type="SAM" id="Phobius"/>
    </source>
</evidence>
<organism evidence="3 4">
    <name type="scientific">Nesterenkonia aerolata</name>
    <dbReference type="NCBI Taxonomy" id="3074079"/>
    <lineage>
        <taxon>Bacteria</taxon>
        <taxon>Bacillati</taxon>
        <taxon>Actinomycetota</taxon>
        <taxon>Actinomycetes</taxon>
        <taxon>Micrococcales</taxon>
        <taxon>Micrococcaceae</taxon>
        <taxon>Nesterenkonia</taxon>
    </lineage>
</organism>
<keyword evidence="2" id="KW-0812">Transmembrane</keyword>